<dbReference type="Proteomes" id="UP000216852">
    <property type="component" value="Unassembled WGS sequence"/>
</dbReference>
<feature type="compositionally biased region" description="Basic and acidic residues" evidence="1">
    <location>
        <begin position="31"/>
        <end position="64"/>
    </location>
</feature>
<dbReference type="RefSeq" id="WP_095218858.1">
    <property type="nucleotide sequence ID" value="NZ_JBIVTN010000005.1"/>
</dbReference>
<organism evidence="3 4">
    <name type="scientific">Terribacillus saccharophilus</name>
    <dbReference type="NCBI Taxonomy" id="361277"/>
    <lineage>
        <taxon>Bacteria</taxon>
        <taxon>Bacillati</taxon>
        <taxon>Bacillota</taxon>
        <taxon>Bacilli</taxon>
        <taxon>Bacillales</taxon>
        <taxon>Bacillaceae</taxon>
        <taxon>Terribacillus</taxon>
    </lineage>
</organism>
<evidence type="ECO:0000313" key="4">
    <source>
        <dbReference type="Proteomes" id="UP000216475"/>
    </source>
</evidence>
<name>A0A268HC11_9BACI</name>
<gene>
    <name evidence="2" type="ORF">CHH48_09295</name>
    <name evidence="3" type="ORF">CHI12_11505</name>
</gene>
<evidence type="ECO:0000313" key="2">
    <source>
        <dbReference type="EMBL" id="PAE00184.1"/>
    </source>
</evidence>
<dbReference type="Proteomes" id="UP000216475">
    <property type="component" value="Unassembled WGS sequence"/>
</dbReference>
<dbReference type="InterPro" id="IPR025100">
    <property type="entry name" value="DUF4025"/>
</dbReference>
<keyword evidence="5" id="KW-1185">Reference proteome</keyword>
<protein>
    <recommendedName>
        <fullName evidence="6">DUF4025 domain-containing protein</fullName>
    </recommendedName>
</protein>
<dbReference type="EMBL" id="NPBH01000049">
    <property type="protein sequence ID" value="PAE07416.1"/>
    <property type="molecule type" value="Genomic_DNA"/>
</dbReference>
<evidence type="ECO:0000313" key="3">
    <source>
        <dbReference type="EMBL" id="PAE07416.1"/>
    </source>
</evidence>
<proteinExistence type="predicted"/>
<feature type="region of interest" description="Disordered" evidence="1">
    <location>
        <begin position="1"/>
        <end position="64"/>
    </location>
</feature>
<comment type="caution">
    <text evidence="3">The sequence shown here is derived from an EMBL/GenBank/DDBJ whole genome shotgun (WGS) entry which is preliminary data.</text>
</comment>
<evidence type="ECO:0008006" key="6">
    <source>
        <dbReference type="Google" id="ProtNLM"/>
    </source>
</evidence>
<evidence type="ECO:0000313" key="5">
    <source>
        <dbReference type="Proteomes" id="UP000216852"/>
    </source>
</evidence>
<accession>A0A268HC11</accession>
<dbReference type="Pfam" id="PF13217">
    <property type="entry name" value="DUF4025"/>
    <property type="match status" value="1"/>
</dbReference>
<sequence>MDNSKQEVANEVAEKMYKPQDNESSNSVDKGISDTHEQVKDTYTEGTVDEKIDNAKEDGSEKDK</sequence>
<feature type="compositionally biased region" description="Basic and acidic residues" evidence="1">
    <location>
        <begin position="12"/>
        <end position="21"/>
    </location>
</feature>
<reference evidence="4 5" key="1">
    <citation type="submission" date="2017-07" db="EMBL/GenBank/DDBJ databases">
        <title>Isolation and whole genome analysis of endospore-forming bacteria from heroin.</title>
        <authorList>
            <person name="Kalinowski J."/>
            <person name="Ahrens B."/>
            <person name="Al-Dilaimi A."/>
            <person name="Winkler A."/>
            <person name="Wibberg D."/>
            <person name="Schleenbecker U."/>
            <person name="Ruckert C."/>
            <person name="Wolfel R."/>
            <person name="Grass G."/>
        </authorList>
    </citation>
    <scope>NUCLEOTIDE SEQUENCE [LARGE SCALE GENOMIC DNA]</scope>
    <source>
        <strain evidence="3 4">7509</strain>
        <strain evidence="2 5">7517-1</strain>
    </source>
</reference>
<evidence type="ECO:0000256" key="1">
    <source>
        <dbReference type="SAM" id="MobiDB-lite"/>
    </source>
</evidence>
<dbReference type="EMBL" id="NPBJ01000016">
    <property type="protein sequence ID" value="PAE00184.1"/>
    <property type="molecule type" value="Genomic_DNA"/>
</dbReference>
<dbReference type="AlphaFoldDB" id="A0A268HC11"/>
<dbReference type="OrthoDB" id="2476089at2"/>